<evidence type="ECO:0000313" key="1">
    <source>
        <dbReference type="EMBL" id="MFG6467663.1"/>
    </source>
</evidence>
<protein>
    <submittedName>
        <fullName evidence="1">Uncharacterized protein</fullName>
    </submittedName>
</protein>
<dbReference type="RefSeq" id="WP_394385451.1">
    <property type="nucleotide sequence ID" value="NZ_JBIGIB010000003.1"/>
</dbReference>
<name>A0ABW7H0C0_9BURK</name>
<accession>A0ABW7H0C0</accession>
<dbReference type="Proteomes" id="UP001606303">
    <property type="component" value="Unassembled WGS sequence"/>
</dbReference>
<evidence type="ECO:0000313" key="2">
    <source>
        <dbReference type="Proteomes" id="UP001606303"/>
    </source>
</evidence>
<reference evidence="1 2" key="1">
    <citation type="submission" date="2024-08" db="EMBL/GenBank/DDBJ databases">
        <authorList>
            <person name="Lu H."/>
        </authorList>
    </citation>
    <scope>NUCLEOTIDE SEQUENCE [LARGE SCALE GENOMIC DNA]</scope>
    <source>
        <strain evidence="1 2">BYS87W</strain>
    </source>
</reference>
<keyword evidence="2" id="KW-1185">Reference proteome</keyword>
<organism evidence="1 2">
    <name type="scientific">Pelomonas baiyunensis</name>
    <dbReference type="NCBI Taxonomy" id="3299026"/>
    <lineage>
        <taxon>Bacteria</taxon>
        <taxon>Pseudomonadati</taxon>
        <taxon>Pseudomonadota</taxon>
        <taxon>Betaproteobacteria</taxon>
        <taxon>Burkholderiales</taxon>
        <taxon>Sphaerotilaceae</taxon>
        <taxon>Roseateles</taxon>
    </lineage>
</organism>
<sequence length="165" mass="18750">METIAKHRKKLLEPYTQSSAAADIVASAKHLAHLVLASDRLLHRHKKKMLSEVLWLISEADGKYSTRYRSVEVVRLAQCEPTSTARIQHEHVFPRKRVTESILRDRERLLADPALLDTILEQTVGCVVTVDEHKALCDHEDGWRRYSNVPVLDMATSPPSIIHVS</sequence>
<comment type="caution">
    <text evidence="1">The sequence shown here is derived from an EMBL/GenBank/DDBJ whole genome shotgun (WGS) entry which is preliminary data.</text>
</comment>
<proteinExistence type="predicted"/>
<dbReference type="EMBL" id="JBIGIB010000003">
    <property type="protein sequence ID" value="MFG6467663.1"/>
    <property type="molecule type" value="Genomic_DNA"/>
</dbReference>
<gene>
    <name evidence="1" type="ORF">ACG01O_13645</name>
</gene>